<accession>A0A0L6VNR7</accession>
<evidence type="ECO:0000313" key="3">
    <source>
        <dbReference type="Proteomes" id="UP000037035"/>
    </source>
</evidence>
<feature type="non-terminal residue" evidence="2">
    <location>
        <position position="158"/>
    </location>
</feature>
<dbReference type="Proteomes" id="UP000037035">
    <property type="component" value="Unassembled WGS sequence"/>
</dbReference>
<evidence type="ECO:0000259" key="1">
    <source>
        <dbReference type="Pfam" id="PF03732"/>
    </source>
</evidence>
<reference evidence="2 3" key="1">
    <citation type="submission" date="2015-08" db="EMBL/GenBank/DDBJ databases">
        <title>Next Generation Sequencing and Analysis of the Genome of Puccinia sorghi L Schw, the Causal Agent of Maize Common Rust.</title>
        <authorList>
            <person name="Rochi L."/>
            <person name="Burguener G."/>
            <person name="Darino M."/>
            <person name="Turjanski A."/>
            <person name="Kreff E."/>
            <person name="Dieguez M.J."/>
            <person name="Sacco F."/>
        </authorList>
    </citation>
    <scope>NUCLEOTIDE SEQUENCE [LARGE SCALE GENOMIC DNA]</scope>
    <source>
        <strain evidence="2 3">RO10H11247</strain>
    </source>
</reference>
<keyword evidence="3" id="KW-1185">Reference proteome</keyword>
<organism evidence="2 3">
    <name type="scientific">Puccinia sorghi</name>
    <dbReference type="NCBI Taxonomy" id="27349"/>
    <lineage>
        <taxon>Eukaryota</taxon>
        <taxon>Fungi</taxon>
        <taxon>Dikarya</taxon>
        <taxon>Basidiomycota</taxon>
        <taxon>Pucciniomycotina</taxon>
        <taxon>Pucciniomycetes</taxon>
        <taxon>Pucciniales</taxon>
        <taxon>Pucciniaceae</taxon>
        <taxon>Puccinia</taxon>
    </lineage>
</organism>
<comment type="caution">
    <text evidence="2">The sequence shown here is derived from an EMBL/GenBank/DDBJ whole genome shotgun (WGS) entry which is preliminary data.</text>
</comment>
<dbReference type="InterPro" id="IPR005162">
    <property type="entry name" value="Retrotrans_gag_dom"/>
</dbReference>
<sequence length="158" mass="17846">IGLQEITYPEHFPKNSSKVAFAISFMTDYAATWSQPYLTKIFNGEAVVFSYFIDDFKSSFFDHNCRHRAGVALQNLRQTGTVLTYTQDFNSHARTVGWADSPLTSLYQHGLKENIQLAVVMSNIQFTSLQEMQAMALKAAPMPQPLTPMQWTSQPSNV</sequence>
<dbReference type="VEuPathDB" id="FungiDB:VP01_13525g1"/>
<dbReference type="Pfam" id="PF03732">
    <property type="entry name" value="Retrotrans_gag"/>
    <property type="match status" value="1"/>
</dbReference>
<proteinExistence type="predicted"/>
<name>A0A0L6VNR7_9BASI</name>
<feature type="non-terminal residue" evidence="2">
    <location>
        <position position="1"/>
    </location>
</feature>
<dbReference type="OrthoDB" id="5552562at2759"/>
<dbReference type="AlphaFoldDB" id="A0A0L6VNR7"/>
<gene>
    <name evidence="2" type="ORF">VP01_13525g1</name>
</gene>
<dbReference type="EMBL" id="LAVV01003916">
    <property type="protein sequence ID" value="KNZ61820.1"/>
    <property type="molecule type" value="Genomic_DNA"/>
</dbReference>
<protein>
    <recommendedName>
        <fullName evidence="1">Retrotransposon gag domain-containing protein</fullName>
    </recommendedName>
</protein>
<feature type="domain" description="Retrotransposon gag" evidence="1">
    <location>
        <begin position="21"/>
        <end position="113"/>
    </location>
</feature>
<evidence type="ECO:0000313" key="2">
    <source>
        <dbReference type="EMBL" id="KNZ61820.1"/>
    </source>
</evidence>